<dbReference type="AlphaFoldDB" id="A0A9X3HRF5"/>
<proteinExistence type="predicted"/>
<comment type="caution">
    <text evidence="1">The sequence shown here is derived from an EMBL/GenBank/DDBJ whole genome shotgun (WGS) entry which is preliminary data.</text>
</comment>
<dbReference type="SUPFAM" id="SSF117396">
    <property type="entry name" value="TM1631-like"/>
    <property type="match status" value="1"/>
</dbReference>
<organism evidence="1 2">
    <name type="scientific">Vibrio paucivorans</name>
    <dbReference type="NCBI Taxonomy" id="2829489"/>
    <lineage>
        <taxon>Bacteria</taxon>
        <taxon>Pseudomonadati</taxon>
        <taxon>Pseudomonadota</taxon>
        <taxon>Gammaproteobacteria</taxon>
        <taxon>Vibrionales</taxon>
        <taxon>Vibrionaceae</taxon>
        <taxon>Vibrio</taxon>
    </lineage>
</organism>
<gene>
    <name evidence="1" type="ORF">MD483_08930</name>
</gene>
<keyword evidence="2" id="KW-1185">Reference proteome</keyword>
<evidence type="ECO:0000313" key="2">
    <source>
        <dbReference type="Proteomes" id="UP001155586"/>
    </source>
</evidence>
<dbReference type="InterPro" id="IPR002763">
    <property type="entry name" value="DUF72"/>
</dbReference>
<dbReference type="EMBL" id="JAKRRX010000040">
    <property type="protein sequence ID" value="MCW8333943.1"/>
    <property type="molecule type" value="Genomic_DNA"/>
</dbReference>
<dbReference type="Gene3D" id="3.20.20.410">
    <property type="entry name" value="Protein of unknown function UPF0759"/>
    <property type="match status" value="1"/>
</dbReference>
<accession>A0A9X3HRF5</accession>
<name>A0A9X3HRF5_9VIBR</name>
<dbReference type="Proteomes" id="UP001155586">
    <property type="component" value="Unassembled WGS sequence"/>
</dbReference>
<protein>
    <submittedName>
        <fullName evidence="1">DUF72 domain-containing protein</fullName>
    </submittedName>
</protein>
<dbReference type="RefSeq" id="WP_265687385.1">
    <property type="nucleotide sequence ID" value="NZ_JAKRRX010000040.1"/>
</dbReference>
<dbReference type="InterPro" id="IPR036520">
    <property type="entry name" value="UPF0759_sf"/>
</dbReference>
<dbReference type="Pfam" id="PF01904">
    <property type="entry name" value="DUF72"/>
    <property type="match status" value="1"/>
</dbReference>
<dbReference type="PANTHER" id="PTHR30348:SF9">
    <property type="entry name" value="UPF0759 PROTEIN YECE"/>
    <property type="match status" value="1"/>
</dbReference>
<sequence length="288" mass="33006">MDNLPVRFGLTMWSHNNWQQSFYGSGTKPAERLEKYASVFHTVEGNTTFYATPSVSTVQNWKAATHDDFKFTFKLPKAITHQQMLQGAQGELTAFMQVMKPLHDRVGQWTIQLPSAFGPDHLNHLKKFCQLFPKEFPIGVEVRHQEFFTKGEAERTLNHWLIEQGYNRIIMDSRPVFSEAATTAALIDAQQKKPRVPVHAIATAQHPMIRFIGHPEEEKNDAFFQSWLAKLPQWIEQGKQPYVMIHTADNIIAPELAAHFYRKLQQKSALPDLASFPADDGNSQIQMF</sequence>
<evidence type="ECO:0000313" key="1">
    <source>
        <dbReference type="EMBL" id="MCW8333943.1"/>
    </source>
</evidence>
<reference evidence="1" key="1">
    <citation type="submission" date="2022-02" db="EMBL/GenBank/DDBJ databases">
        <title>Vibrio sp. nov., a new bacterium isolated from Bohai sea, China.</title>
        <authorList>
            <person name="Yuan Y."/>
        </authorList>
    </citation>
    <scope>NUCLEOTIDE SEQUENCE</scope>
    <source>
        <strain evidence="1">DBSS07</strain>
    </source>
</reference>
<dbReference type="PANTHER" id="PTHR30348">
    <property type="entry name" value="UNCHARACTERIZED PROTEIN YECE"/>
    <property type="match status" value="1"/>
</dbReference>